<dbReference type="AlphaFoldDB" id="X8JJR0"/>
<dbReference type="Proteomes" id="UP000030108">
    <property type="component" value="Unassembled WGS sequence"/>
</dbReference>
<proteinExistence type="predicted"/>
<dbReference type="EMBL" id="JATN01000314">
    <property type="protein sequence ID" value="EUC63909.1"/>
    <property type="molecule type" value="Genomic_DNA"/>
</dbReference>
<protein>
    <submittedName>
        <fullName evidence="2">Uncharacterized protein</fullName>
    </submittedName>
</protein>
<gene>
    <name evidence="2" type="ORF">RSOL_432540</name>
</gene>
<feature type="region of interest" description="Disordered" evidence="1">
    <location>
        <begin position="1"/>
        <end position="25"/>
    </location>
</feature>
<name>X8JJR0_9AGAM</name>
<comment type="caution">
    <text evidence="2">The sequence shown here is derived from an EMBL/GenBank/DDBJ whole genome shotgun (WGS) entry which is preliminary data.</text>
</comment>
<sequence>MSQSWSLPPPSPNTVSSSLSLSPSSFSQASLTDAALIFSPHDCISRFSSSCLCIMLSHGL</sequence>
<accession>X8JJR0</accession>
<evidence type="ECO:0000313" key="3">
    <source>
        <dbReference type="Proteomes" id="UP000030108"/>
    </source>
</evidence>
<organism evidence="2 3">
    <name type="scientific">Rhizoctonia solani AG-3 Rhs1AP</name>
    <dbReference type="NCBI Taxonomy" id="1086054"/>
    <lineage>
        <taxon>Eukaryota</taxon>
        <taxon>Fungi</taxon>
        <taxon>Dikarya</taxon>
        <taxon>Basidiomycota</taxon>
        <taxon>Agaricomycotina</taxon>
        <taxon>Agaricomycetes</taxon>
        <taxon>Cantharellales</taxon>
        <taxon>Ceratobasidiaceae</taxon>
        <taxon>Rhizoctonia</taxon>
    </lineage>
</organism>
<evidence type="ECO:0000256" key="1">
    <source>
        <dbReference type="SAM" id="MobiDB-lite"/>
    </source>
</evidence>
<reference evidence="3" key="1">
    <citation type="journal article" date="2014" name="Genome Announc.">
        <title>Draft genome sequence of the plant-pathogenic soil fungus Rhizoctonia solani anastomosis group 3 strain Rhs1AP.</title>
        <authorList>
            <person name="Cubeta M.A."/>
            <person name="Thomas E."/>
            <person name="Dean R.A."/>
            <person name="Jabaji S."/>
            <person name="Neate S.M."/>
            <person name="Tavantzis S."/>
            <person name="Toda T."/>
            <person name="Vilgalys R."/>
            <person name="Bharathan N."/>
            <person name="Fedorova-Abrams N."/>
            <person name="Pakala S.B."/>
            <person name="Pakala S.M."/>
            <person name="Zafar N."/>
            <person name="Joardar V."/>
            <person name="Losada L."/>
            <person name="Nierman W.C."/>
        </authorList>
    </citation>
    <scope>NUCLEOTIDE SEQUENCE [LARGE SCALE GENOMIC DNA]</scope>
    <source>
        <strain evidence="3">AG-3</strain>
    </source>
</reference>
<evidence type="ECO:0000313" key="2">
    <source>
        <dbReference type="EMBL" id="EUC63909.1"/>
    </source>
</evidence>
<feature type="compositionally biased region" description="Low complexity" evidence="1">
    <location>
        <begin position="13"/>
        <end position="25"/>
    </location>
</feature>